<dbReference type="Pfam" id="PF13844">
    <property type="entry name" value="Glyco_transf_41"/>
    <property type="match status" value="2"/>
</dbReference>
<evidence type="ECO:0000256" key="8">
    <source>
        <dbReference type="PROSITE-ProRule" id="PRU00339"/>
    </source>
</evidence>
<proteinExistence type="inferred from homology"/>
<dbReference type="Proteomes" id="UP000280346">
    <property type="component" value="Unassembled WGS sequence"/>
</dbReference>
<comment type="pathway">
    <text evidence="1">Protein modification; protein glycosylation.</text>
</comment>
<dbReference type="PANTHER" id="PTHR44835:SF1">
    <property type="entry name" value="PROTEIN O-GLCNAC TRANSFERASE"/>
    <property type="match status" value="1"/>
</dbReference>
<accession>A0A3S0WZT9</accession>
<protein>
    <recommendedName>
        <fullName evidence="3">protein O-GlcNAc transferase</fullName>
        <ecNumber evidence="3">2.4.1.255</ecNumber>
    </recommendedName>
</protein>
<dbReference type="RefSeq" id="WP_126997837.1">
    <property type="nucleotide sequence ID" value="NZ_JBNPXW010000005.1"/>
</dbReference>
<dbReference type="EMBL" id="RZIJ01000007">
    <property type="protein sequence ID" value="RUQ72156.1"/>
    <property type="molecule type" value="Genomic_DNA"/>
</dbReference>
<dbReference type="GO" id="GO:0097363">
    <property type="term" value="F:protein O-acetylglucosaminyltransferase activity"/>
    <property type="evidence" value="ECO:0007669"/>
    <property type="project" value="UniProtKB-EC"/>
</dbReference>
<feature type="repeat" description="TPR" evidence="8">
    <location>
        <begin position="289"/>
        <end position="322"/>
    </location>
</feature>
<comment type="caution">
    <text evidence="10">The sequence shown here is derived from an EMBL/GenBank/DDBJ whole genome shotgun (WGS) entry which is preliminary data.</text>
</comment>
<dbReference type="InterPro" id="IPR019734">
    <property type="entry name" value="TPR_rpt"/>
</dbReference>
<evidence type="ECO:0000256" key="5">
    <source>
        <dbReference type="ARBA" id="ARBA00022679"/>
    </source>
</evidence>
<evidence type="ECO:0000256" key="2">
    <source>
        <dbReference type="ARBA" id="ARBA00005386"/>
    </source>
</evidence>
<dbReference type="SUPFAM" id="SSF48452">
    <property type="entry name" value="TPR-like"/>
    <property type="match status" value="2"/>
</dbReference>
<dbReference type="Gene3D" id="1.25.40.10">
    <property type="entry name" value="Tetratricopeptide repeat domain"/>
    <property type="match status" value="3"/>
</dbReference>
<dbReference type="PROSITE" id="PS50005">
    <property type="entry name" value="TPR"/>
    <property type="match status" value="3"/>
</dbReference>
<evidence type="ECO:0000256" key="6">
    <source>
        <dbReference type="ARBA" id="ARBA00022737"/>
    </source>
</evidence>
<evidence type="ECO:0000256" key="7">
    <source>
        <dbReference type="ARBA" id="ARBA00022803"/>
    </source>
</evidence>
<dbReference type="SUPFAM" id="SSF53756">
    <property type="entry name" value="UDP-Glycosyltransferase/glycogen phosphorylase"/>
    <property type="match status" value="1"/>
</dbReference>
<dbReference type="InterPro" id="IPR029489">
    <property type="entry name" value="OGT/SEC/SPY_C"/>
</dbReference>
<reference evidence="10 11" key="1">
    <citation type="submission" date="2018-12" db="EMBL/GenBank/DDBJ databases">
        <authorList>
            <person name="Yang Y."/>
        </authorList>
    </citation>
    <scope>NUCLEOTIDE SEQUENCE [LARGE SCALE GENOMIC DNA]</scope>
    <source>
        <strain evidence="10 11">GSF71</strain>
    </source>
</reference>
<sequence>MASIDEAFALATRHHDGGALDKAELLYGRILAAAPRHAHARHRLGLLKAQTGRSLEGERDVAAAVALGGRNAAFHRDLATLRLARGAGSEALAAFGWALALQPDQSVAATAADLAARLADEAADRGDSRAAFGLYRRAVALAPGHAMAAYNHAVTLRDAGATADATAGFGHVQRLRPDLAPVYGSLGELLRQSGRTVQAIRAFRCAVVLNPADAGALGGLGAARLDAGQVTDALTCLRHALTIHPDDPGMAALLASGFLALAGRAFAAAAWNPAEDALRRTLALLPNEPAAWTSLGAVRQERGMLPVAIQMHRRAITLDPGGADGQAQSNLGVALMGDGSLAEAADALRLARTLRPTDPLTASNLLFSLCFNAGEPLETVFAEHCRYGRDFARPALLHATPRADEAGRRLRVGYLSPDFRRYPGPAFHYLLPLFENHDPAGFDIRGYHDHSSNDAVTGQFQALAGGWTEVHALDEAALAETIRRDGIDILVDCAGHMAGNRLPLFARKPAPLQISYPLYPNTTGLPAMDYRISDRHFSPPWADALHSEALIRLPDAHVCYRPAPSQFVPPVESPWRAGNPFTFASFNTLAKLTPPTVAAWAEILRAVPDSRLMLKWRGLASAGMSGRVLDAFAAAGIPAERIALRSPTPDPYEDYRLVDLCLDPLFANGGTTTCDALWMGVPVLTLCGRAPFSRVGLCHLTTVGLEELVTHRVDDYVATAIRLSTKRDRLEAMRAGLRARTGGSALMDAPRYVRHLEAAYRLVWKRRCDGLPPAPLRLSPDGAPA</sequence>
<dbReference type="SMART" id="SM00028">
    <property type="entry name" value="TPR"/>
    <property type="match status" value="6"/>
</dbReference>
<keyword evidence="7 8" id="KW-0802">TPR repeat</keyword>
<dbReference type="Pfam" id="PF13432">
    <property type="entry name" value="TPR_16"/>
    <property type="match status" value="1"/>
</dbReference>
<evidence type="ECO:0000259" key="9">
    <source>
        <dbReference type="Pfam" id="PF13844"/>
    </source>
</evidence>
<keyword evidence="6" id="KW-0677">Repeat</keyword>
<keyword evidence="4" id="KW-0328">Glycosyltransferase</keyword>
<dbReference type="Gene3D" id="3.40.50.11380">
    <property type="match status" value="1"/>
</dbReference>
<feature type="domain" description="O-GlcNAc transferase C-terminal" evidence="9">
    <location>
        <begin position="402"/>
        <end position="556"/>
    </location>
</feature>
<evidence type="ECO:0000313" key="11">
    <source>
        <dbReference type="Proteomes" id="UP000280346"/>
    </source>
</evidence>
<evidence type="ECO:0000256" key="1">
    <source>
        <dbReference type="ARBA" id="ARBA00004922"/>
    </source>
</evidence>
<dbReference type="Pfam" id="PF14559">
    <property type="entry name" value="TPR_19"/>
    <property type="match status" value="1"/>
</dbReference>
<feature type="repeat" description="TPR" evidence="8">
    <location>
        <begin position="214"/>
        <end position="247"/>
    </location>
</feature>
<keyword evidence="11" id="KW-1185">Reference proteome</keyword>
<evidence type="ECO:0000313" key="10">
    <source>
        <dbReference type="EMBL" id="RUQ72156.1"/>
    </source>
</evidence>
<dbReference type="PANTHER" id="PTHR44835">
    <property type="entry name" value="UDP-N-ACETYLGLUCOSAMINE--PEPTIDE N-ACETYLGLUCOSAMINYLTRANSFERASE SPINDLY-RELATED"/>
    <property type="match status" value="1"/>
</dbReference>
<keyword evidence="5" id="KW-0808">Transferase</keyword>
<comment type="similarity">
    <text evidence="2">Belongs to the glycosyltransferase 41 family. O-GlcNAc transferase subfamily.</text>
</comment>
<name>A0A3S0WZT9_9PROT</name>
<gene>
    <name evidence="10" type="ORF">EJ913_11405</name>
</gene>
<dbReference type="InterPro" id="IPR051939">
    <property type="entry name" value="Glycosyltr_41/O-GlcNAc_trsf"/>
</dbReference>
<dbReference type="EC" id="2.4.1.255" evidence="3"/>
<organism evidence="10 11">
    <name type="scientific">Azospirillum doebereinerae</name>
    <dbReference type="NCBI Taxonomy" id="92933"/>
    <lineage>
        <taxon>Bacteria</taxon>
        <taxon>Pseudomonadati</taxon>
        <taxon>Pseudomonadota</taxon>
        <taxon>Alphaproteobacteria</taxon>
        <taxon>Rhodospirillales</taxon>
        <taxon>Azospirillaceae</taxon>
        <taxon>Azospirillum</taxon>
    </lineage>
</organism>
<evidence type="ECO:0000256" key="4">
    <source>
        <dbReference type="ARBA" id="ARBA00022676"/>
    </source>
</evidence>
<feature type="domain" description="O-GlcNAc transferase C-terminal" evidence="9">
    <location>
        <begin position="582"/>
        <end position="755"/>
    </location>
</feature>
<dbReference type="InterPro" id="IPR011990">
    <property type="entry name" value="TPR-like_helical_dom_sf"/>
</dbReference>
<dbReference type="AlphaFoldDB" id="A0A3S0WZT9"/>
<dbReference type="OrthoDB" id="146908at2"/>
<dbReference type="Gene3D" id="3.40.50.2000">
    <property type="entry name" value="Glycogen Phosphorylase B"/>
    <property type="match status" value="1"/>
</dbReference>
<evidence type="ECO:0000256" key="3">
    <source>
        <dbReference type="ARBA" id="ARBA00011970"/>
    </source>
</evidence>
<feature type="repeat" description="TPR" evidence="8">
    <location>
        <begin position="180"/>
        <end position="213"/>
    </location>
</feature>